<organism evidence="1 2">
    <name type="scientific">Ornithinibacillus halophilus</name>
    <dbReference type="NCBI Taxonomy" id="930117"/>
    <lineage>
        <taxon>Bacteria</taxon>
        <taxon>Bacillati</taxon>
        <taxon>Bacillota</taxon>
        <taxon>Bacilli</taxon>
        <taxon>Bacillales</taxon>
        <taxon>Bacillaceae</taxon>
        <taxon>Ornithinibacillus</taxon>
    </lineage>
</organism>
<evidence type="ECO:0000313" key="1">
    <source>
        <dbReference type="EMBL" id="SHF79550.1"/>
    </source>
</evidence>
<sequence length="54" mass="6584">MGASDESHRLPNYFTQGIVYKFFNVKSMFFLEIDKYRLNQKESEYKRILKSFHT</sequence>
<dbReference type="AlphaFoldDB" id="A0A1M5EKA7"/>
<keyword evidence="2" id="KW-1185">Reference proteome</keyword>
<protein>
    <submittedName>
        <fullName evidence="1">Uncharacterized protein</fullName>
    </submittedName>
</protein>
<proteinExistence type="predicted"/>
<evidence type="ECO:0000313" key="2">
    <source>
        <dbReference type="Proteomes" id="UP000183988"/>
    </source>
</evidence>
<reference evidence="1 2" key="1">
    <citation type="submission" date="2016-11" db="EMBL/GenBank/DDBJ databases">
        <authorList>
            <person name="Jaros S."/>
            <person name="Januszkiewicz K."/>
            <person name="Wedrychowicz H."/>
        </authorList>
    </citation>
    <scope>NUCLEOTIDE SEQUENCE [LARGE SCALE GENOMIC DNA]</scope>
    <source>
        <strain evidence="1 2">IBRC-M 10683</strain>
    </source>
</reference>
<gene>
    <name evidence="1" type="ORF">SAMN05216225_100555</name>
</gene>
<dbReference type="EMBL" id="FQVW01000005">
    <property type="protein sequence ID" value="SHF79550.1"/>
    <property type="molecule type" value="Genomic_DNA"/>
</dbReference>
<dbReference type="Proteomes" id="UP000183988">
    <property type="component" value="Unassembled WGS sequence"/>
</dbReference>
<dbReference type="STRING" id="930117.SAMN05216225_100555"/>
<name>A0A1M5EKA7_9BACI</name>
<accession>A0A1M5EKA7</accession>